<dbReference type="EMBL" id="CP006254">
    <property type="protein sequence ID" value="AGT31088.1"/>
    <property type="molecule type" value="Genomic_DNA"/>
</dbReference>
<dbReference type="PATRIC" id="fig|1345697.3.peg.681"/>
<name>S5ZL67_GEOG3</name>
<proteinExistence type="predicted"/>
<dbReference type="HOGENOM" id="CLU_207815_0_0_9"/>
<evidence type="ECO:0000313" key="1">
    <source>
        <dbReference type="EMBL" id="AGT31088.1"/>
    </source>
</evidence>
<protein>
    <submittedName>
        <fullName evidence="1">Uncharacterized protein</fullName>
    </submittedName>
</protein>
<sequence length="56" mass="6357">MEELVGFCAQCGKPIHCLHGFLNGVVSRETETLYCFPCHDKQKEKENSETSECHGR</sequence>
<gene>
    <name evidence="1" type="ORF">M493_03910</name>
</gene>
<dbReference type="KEGG" id="gjf:M493_03910"/>
<dbReference type="AlphaFoldDB" id="S5ZL67"/>
<keyword evidence="2" id="KW-1185">Reference proteome</keyword>
<reference evidence="1 2" key="1">
    <citation type="journal article" date="2014" name="Genome Announc.">
        <title>Complete Genome Sequence of the Thermophilic Polychlorinated Biphenyl Degrader Geobacillus sp. Strain JF8 (NBRC 109937).</title>
        <authorList>
            <person name="Shintani M."/>
            <person name="Ohtsubo Y."/>
            <person name="Fukuda K."/>
            <person name="Hosoyama A."/>
            <person name="Ohji S."/>
            <person name="Yamazoe A."/>
            <person name="Fujita N."/>
            <person name="Nagata Y."/>
            <person name="Tsuda M."/>
            <person name="Hatta T."/>
            <person name="Kimbara K."/>
        </authorList>
    </citation>
    <scope>NUCLEOTIDE SEQUENCE [LARGE SCALE GENOMIC DNA]</scope>
    <source>
        <strain evidence="1 2">JF8</strain>
    </source>
</reference>
<dbReference type="RefSeq" id="WP_020958897.1">
    <property type="nucleotide sequence ID" value="NC_022080.4"/>
</dbReference>
<accession>S5ZL67</accession>
<dbReference type="Proteomes" id="UP000015500">
    <property type="component" value="Chromosome"/>
</dbReference>
<evidence type="ECO:0000313" key="2">
    <source>
        <dbReference type="Proteomes" id="UP000015500"/>
    </source>
</evidence>
<organism evidence="1 2">
    <name type="scientific">Geobacillus genomosp. 3</name>
    <dbReference type="NCBI Taxonomy" id="1921421"/>
    <lineage>
        <taxon>Bacteria</taxon>
        <taxon>Bacillati</taxon>
        <taxon>Bacillota</taxon>
        <taxon>Bacilli</taxon>
        <taxon>Bacillales</taxon>
        <taxon>Anoxybacillaceae</taxon>
        <taxon>Geobacillus</taxon>
    </lineage>
</organism>